<reference evidence="1" key="1">
    <citation type="submission" date="2022-07" db="EMBL/GenBank/DDBJ databases">
        <title>Prevotella copri.</title>
        <authorList>
            <person name="Yang C."/>
        </authorList>
    </citation>
    <scope>NUCLEOTIDE SEQUENCE</scope>
    <source>
        <strain evidence="1">HF2107</strain>
    </source>
</reference>
<evidence type="ECO:0000313" key="2">
    <source>
        <dbReference type="Proteomes" id="UP001205531"/>
    </source>
</evidence>
<dbReference type="EMBL" id="JANDWZ010000010">
    <property type="protein sequence ID" value="MCP9564189.1"/>
    <property type="molecule type" value="Genomic_DNA"/>
</dbReference>
<dbReference type="Proteomes" id="UP001205531">
    <property type="component" value="Unassembled WGS sequence"/>
</dbReference>
<protein>
    <submittedName>
        <fullName evidence="1">Uncharacterized protein</fullName>
    </submittedName>
</protein>
<dbReference type="RefSeq" id="WP_254951797.1">
    <property type="nucleotide sequence ID" value="NZ_JANDWY010000011.1"/>
</dbReference>
<organism evidence="1 2">
    <name type="scientific">Segatella copri</name>
    <dbReference type="NCBI Taxonomy" id="165179"/>
    <lineage>
        <taxon>Bacteria</taxon>
        <taxon>Pseudomonadati</taxon>
        <taxon>Bacteroidota</taxon>
        <taxon>Bacteroidia</taxon>
        <taxon>Bacteroidales</taxon>
        <taxon>Prevotellaceae</taxon>
        <taxon>Segatella</taxon>
    </lineage>
</organism>
<name>A0AAW5IL81_9BACT</name>
<proteinExistence type="predicted"/>
<comment type="caution">
    <text evidence="1">The sequence shown here is derived from an EMBL/GenBank/DDBJ whole genome shotgun (WGS) entry which is preliminary data.</text>
</comment>
<evidence type="ECO:0000313" key="1">
    <source>
        <dbReference type="EMBL" id="MCP9564189.1"/>
    </source>
</evidence>
<sequence>MSCYLIRVENGHKVARSITSQEEYKLIRGSYEQKANLRLAREGNDGAKRRLVQFNYSGHYPQGVVKGMKLPSRAFGFDLDDKQDFEKAAKLMLKDPDKYGLLMLERSARQGGHAVCKREMGKTILENQVRIAKMLEC</sequence>
<accession>A0AAW5IL81</accession>
<dbReference type="AlphaFoldDB" id="A0AAW5IL81"/>
<gene>
    <name evidence="1" type="ORF">NNC64_06365</name>
</gene>